<accession>A0A5B7JPW8</accession>
<name>A0A5B7JPW8_PORTR</name>
<evidence type="ECO:0000313" key="2">
    <source>
        <dbReference type="Proteomes" id="UP000324222"/>
    </source>
</evidence>
<keyword evidence="2" id="KW-1185">Reference proteome</keyword>
<dbReference type="Proteomes" id="UP000324222">
    <property type="component" value="Unassembled WGS sequence"/>
</dbReference>
<organism evidence="1 2">
    <name type="scientific">Portunus trituberculatus</name>
    <name type="common">Swimming crab</name>
    <name type="synonym">Neptunus trituberculatus</name>
    <dbReference type="NCBI Taxonomy" id="210409"/>
    <lineage>
        <taxon>Eukaryota</taxon>
        <taxon>Metazoa</taxon>
        <taxon>Ecdysozoa</taxon>
        <taxon>Arthropoda</taxon>
        <taxon>Crustacea</taxon>
        <taxon>Multicrustacea</taxon>
        <taxon>Malacostraca</taxon>
        <taxon>Eumalacostraca</taxon>
        <taxon>Eucarida</taxon>
        <taxon>Decapoda</taxon>
        <taxon>Pleocyemata</taxon>
        <taxon>Brachyura</taxon>
        <taxon>Eubrachyura</taxon>
        <taxon>Portunoidea</taxon>
        <taxon>Portunidae</taxon>
        <taxon>Portuninae</taxon>
        <taxon>Portunus</taxon>
    </lineage>
</organism>
<gene>
    <name evidence="1" type="ORF">E2C01_095470</name>
</gene>
<proteinExistence type="predicted"/>
<comment type="caution">
    <text evidence="1">The sequence shown here is derived from an EMBL/GenBank/DDBJ whole genome shotgun (WGS) entry which is preliminary data.</text>
</comment>
<reference evidence="1 2" key="1">
    <citation type="submission" date="2019-05" db="EMBL/GenBank/DDBJ databases">
        <title>Another draft genome of Portunus trituberculatus and its Hox gene families provides insights of decapod evolution.</title>
        <authorList>
            <person name="Jeong J.-H."/>
            <person name="Song I."/>
            <person name="Kim S."/>
            <person name="Choi T."/>
            <person name="Kim D."/>
            <person name="Ryu S."/>
            <person name="Kim W."/>
        </authorList>
    </citation>
    <scope>NUCLEOTIDE SEQUENCE [LARGE SCALE GENOMIC DNA]</scope>
    <source>
        <tissue evidence="1">Muscle</tissue>
    </source>
</reference>
<sequence length="81" mass="9042">MPIDCTRVIKPDMSACGHHQFHQVTAVGQDRTRAITARSRHLYHGAAQVEHTLIDLVREQSPLWKISHANYTSSIILGTAP</sequence>
<protein>
    <submittedName>
        <fullName evidence="1">Uncharacterized protein</fullName>
    </submittedName>
</protein>
<evidence type="ECO:0000313" key="1">
    <source>
        <dbReference type="EMBL" id="MPD00022.1"/>
    </source>
</evidence>
<dbReference type="EMBL" id="VSRR010120998">
    <property type="protein sequence ID" value="MPD00022.1"/>
    <property type="molecule type" value="Genomic_DNA"/>
</dbReference>
<dbReference type="AlphaFoldDB" id="A0A5B7JPW8"/>